<proteinExistence type="predicted"/>
<dbReference type="EMBL" id="AWUE01016628">
    <property type="protein sequence ID" value="OMO90030.1"/>
    <property type="molecule type" value="Genomic_DNA"/>
</dbReference>
<organism evidence="2 3">
    <name type="scientific">Corchorus olitorius</name>
    <dbReference type="NCBI Taxonomy" id="93759"/>
    <lineage>
        <taxon>Eukaryota</taxon>
        <taxon>Viridiplantae</taxon>
        <taxon>Streptophyta</taxon>
        <taxon>Embryophyta</taxon>
        <taxon>Tracheophyta</taxon>
        <taxon>Spermatophyta</taxon>
        <taxon>Magnoliopsida</taxon>
        <taxon>eudicotyledons</taxon>
        <taxon>Gunneridae</taxon>
        <taxon>Pentapetalae</taxon>
        <taxon>rosids</taxon>
        <taxon>malvids</taxon>
        <taxon>Malvales</taxon>
        <taxon>Malvaceae</taxon>
        <taxon>Grewioideae</taxon>
        <taxon>Apeibeae</taxon>
        <taxon>Corchorus</taxon>
    </lineage>
</organism>
<name>A0A1R3J5E5_9ROSI</name>
<dbReference type="AlphaFoldDB" id="A0A1R3J5E5"/>
<evidence type="ECO:0000313" key="2">
    <source>
        <dbReference type="EMBL" id="OMO90030.1"/>
    </source>
</evidence>
<comment type="caution">
    <text evidence="2">The sequence shown here is derived from an EMBL/GenBank/DDBJ whole genome shotgun (WGS) entry which is preliminary data.</text>
</comment>
<dbReference type="OrthoDB" id="1002691at2759"/>
<dbReference type="PANTHER" id="PTHR31900:SF30">
    <property type="entry name" value="SUPERFAMILY PROTEIN, PUTATIVE-RELATED"/>
    <property type="match status" value="1"/>
</dbReference>
<reference evidence="3" key="1">
    <citation type="submission" date="2013-09" db="EMBL/GenBank/DDBJ databases">
        <title>Corchorus olitorius genome sequencing.</title>
        <authorList>
            <person name="Alam M."/>
            <person name="Haque M.S."/>
            <person name="Islam M.S."/>
            <person name="Emdad E.M."/>
            <person name="Islam M.M."/>
            <person name="Ahmed B."/>
            <person name="Halim A."/>
            <person name="Hossen Q.M.M."/>
            <person name="Hossain M.Z."/>
            <person name="Ahmed R."/>
            <person name="Khan M.M."/>
            <person name="Islam R."/>
            <person name="Rashid M.M."/>
            <person name="Khan S.A."/>
            <person name="Rahman M.S."/>
            <person name="Alam M."/>
            <person name="Yahiya A.S."/>
            <person name="Khan M.S."/>
            <person name="Azam M.S."/>
            <person name="Haque T."/>
            <person name="Lashkar M.Z.H."/>
            <person name="Akhand A.I."/>
            <person name="Morshed G."/>
            <person name="Roy S."/>
            <person name="Uddin K.S."/>
            <person name="Rabeya T."/>
            <person name="Hossain A.S."/>
            <person name="Chowdhury A."/>
            <person name="Snigdha A.R."/>
            <person name="Mortoza M.S."/>
            <person name="Matin S.A."/>
            <person name="Hoque S.M.E."/>
            <person name="Islam M.K."/>
            <person name="Roy D.K."/>
            <person name="Haider R."/>
            <person name="Moosa M.M."/>
            <person name="Elias S.M."/>
            <person name="Hasan A.M."/>
            <person name="Jahan S."/>
            <person name="Shafiuddin M."/>
            <person name="Mahmood N."/>
            <person name="Shommy N.S."/>
        </authorList>
    </citation>
    <scope>NUCLEOTIDE SEQUENCE [LARGE SCALE GENOMIC DNA]</scope>
    <source>
        <strain evidence="3">cv. O-4</strain>
    </source>
</reference>
<dbReference type="SUPFAM" id="SSF52047">
    <property type="entry name" value="RNI-like"/>
    <property type="match status" value="1"/>
</dbReference>
<dbReference type="PANTHER" id="PTHR31900">
    <property type="entry name" value="F-BOX/RNI SUPERFAMILY PROTEIN-RELATED"/>
    <property type="match status" value="1"/>
</dbReference>
<accession>A0A1R3J5E5</accession>
<dbReference type="InterPro" id="IPR026960">
    <property type="entry name" value="RVT-Znf"/>
</dbReference>
<dbReference type="InterPro" id="IPR032675">
    <property type="entry name" value="LRR_dom_sf"/>
</dbReference>
<gene>
    <name evidence="2" type="ORF">COLO4_19432</name>
</gene>
<dbReference type="Proteomes" id="UP000187203">
    <property type="component" value="Unassembled WGS sequence"/>
</dbReference>
<protein>
    <recommendedName>
        <fullName evidence="1">Reverse transcriptase zinc-binding domain-containing protein</fullName>
    </recommendedName>
</protein>
<dbReference type="Gene3D" id="3.80.10.10">
    <property type="entry name" value="Ribonuclease Inhibitor"/>
    <property type="match status" value="1"/>
</dbReference>
<dbReference type="InterPro" id="IPR050232">
    <property type="entry name" value="FBL13/AtMIF1-like"/>
</dbReference>
<feature type="domain" description="Reverse transcriptase zinc-binding" evidence="1">
    <location>
        <begin position="15"/>
        <end position="107"/>
    </location>
</feature>
<dbReference type="Pfam" id="PF13966">
    <property type="entry name" value="zf-RVT"/>
    <property type="match status" value="1"/>
</dbReference>
<dbReference type="STRING" id="93759.A0A1R3J5E5"/>
<evidence type="ECO:0000313" key="3">
    <source>
        <dbReference type="Proteomes" id="UP000187203"/>
    </source>
</evidence>
<sequence>MEDKIIWNYSDVGMYSVKSGYFVARKLLGRDNPLIDTRPPIWRMIWQAEVQPKVKFFIWRLVWGIIPGKQILKNRGIDIEINCDVYNGVENSLLHTFFHCPFSQMVWRLCCPWLLQFVANWQGTSLWPDIFSKACNLHRLSKIIHPSPVLRTRLPTQWSPPSGINVKGMSSRDEELDPTTLKVINFGRDSITLPKFLALPPLKSLHLDRFSMTKMCFKPGDFSTCPNLETLKLTNINFGEDKTLCINAPKLKRLELSVYGYLNRGHDFKVVIDAPELKTLRYHANHTVLCSFGDLAFIDDVYFSMYNRYPWGYDEDEEEDEWFDMPFDQYREYVLHCINTFKKFRHAKSLTLPWDTVRALSLFPSLLDENRLPFPNLKRLKIDGQSDIDDVDIPGCVLNFFLNSFTMLKLTVLM</sequence>
<keyword evidence="3" id="KW-1185">Reference proteome</keyword>
<evidence type="ECO:0000259" key="1">
    <source>
        <dbReference type="Pfam" id="PF13966"/>
    </source>
</evidence>